<comment type="similarity">
    <text evidence="2">Belongs to the glycosyltransferase 31 family.</text>
</comment>
<evidence type="ECO:0000256" key="1">
    <source>
        <dbReference type="ARBA" id="ARBA00004323"/>
    </source>
</evidence>
<protein>
    <submittedName>
        <fullName evidence="12">Galactosyltransferase-domain-containing protein</fullName>
    </submittedName>
</protein>
<proteinExistence type="inferred from homology"/>
<evidence type="ECO:0000256" key="5">
    <source>
        <dbReference type="ARBA" id="ARBA00022692"/>
    </source>
</evidence>
<feature type="transmembrane region" description="Helical" evidence="11">
    <location>
        <begin position="21"/>
        <end position="40"/>
    </location>
</feature>
<evidence type="ECO:0000313" key="12">
    <source>
        <dbReference type="EMBL" id="KAK3378869.1"/>
    </source>
</evidence>
<evidence type="ECO:0000313" key="13">
    <source>
        <dbReference type="Proteomes" id="UP001287356"/>
    </source>
</evidence>
<evidence type="ECO:0000256" key="11">
    <source>
        <dbReference type="SAM" id="Phobius"/>
    </source>
</evidence>
<organism evidence="12 13">
    <name type="scientific">Lasiosphaeria ovina</name>
    <dbReference type="NCBI Taxonomy" id="92902"/>
    <lineage>
        <taxon>Eukaryota</taxon>
        <taxon>Fungi</taxon>
        <taxon>Dikarya</taxon>
        <taxon>Ascomycota</taxon>
        <taxon>Pezizomycotina</taxon>
        <taxon>Sordariomycetes</taxon>
        <taxon>Sordariomycetidae</taxon>
        <taxon>Sordariales</taxon>
        <taxon>Lasiosphaeriaceae</taxon>
        <taxon>Lasiosphaeria</taxon>
    </lineage>
</organism>
<gene>
    <name evidence="12" type="ORF">B0T24DRAFT_589485</name>
</gene>
<evidence type="ECO:0000256" key="7">
    <source>
        <dbReference type="ARBA" id="ARBA00022989"/>
    </source>
</evidence>
<evidence type="ECO:0000256" key="10">
    <source>
        <dbReference type="SAM" id="MobiDB-lite"/>
    </source>
</evidence>
<evidence type="ECO:0000256" key="6">
    <source>
        <dbReference type="ARBA" id="ARBA00022968"/>
    </source>
</evidence>
<evidence type="ECO:0000256" key="4">
    <source>
        <dbReference type="ARBA" id="ARBA00022679"/>
    </source>
</evidence>
<keyword evidence="5 11" id="KW-0812">Transmembrane</keyword>
<keyword evidence="7 11" id="KW-1133">Transmembrane helix</keyword>
<evidence type="ECO:0000256" key="2">
    <source>
        <dbReference type="ARBA" id="ARBA00008661"/>
    </source>
</evidence>
<keyword evidence="8" id="KW-0333">Golgi apparatus</keyword>
<accession>A0AAE0NDH2</accession>
<feature type="compositionally biased region" description="Basic residues" evidence="10">
    <location>
        <begin position="510"/>
        <end position="519"/>
    </location>
</feature>
<feature type="compositionally biased region" description="Pro residues" evidence="10">
    <location>
        <begin position="56"/>
        <end position="73"/>
    </location>
</feature>
<comment type="caution">
    <text evidence="12">The sequence shown here is derived from an EMBL/GenBank/DDBJ whole genome shotgun (WGS) entry which is preliminary data.</text>
</comment>
<dbReference type="PANTHER" id="PTHR11214">
    <property type="entry name" value="BETA-1,3-N-ACETYLGLUCOSAMINYLTRANSFERASE"/>
    <property type="match status" value="1"/>
</dbReference>
<feature type="region of interest" description="Disordered" evidence="10">
    <location>
        <begin position="495"/>
        <end position="519"/>
    </location>
</feature>
<feature type="region of interest" description="Disordered" evidence="10">
    <location>
        <begin position="450"/>
        <end position="482"/>
    </location>
</feature>
<feature type="region of interest" description="Disordered" evidence="10">
    <location>
        <begin position="51"/>
        <end position="81"/>
    </location>
</feature>
<evidence type="ECO:0000256" key="9">
    <source>
        <dbReference type="ARBA" id="ARBA00023136"/>
    </source>
</evidence>
<dbReference type="GO" id="GO:0000139">
    <property type="term" value="C:Golgi membrane"/>
    <property type="evidence" value="ECO:0007669"/>
    <property type="project" value="UniProtKB-SubCell"/>
</dbReference>
<reference evidence="12" key="1">
    <citation type="journal article" date="2023" name="Mol. Phylogenet. Evol.">
        <title>Genome-scale phylogeny and comparative genomics of the fungal order Sordariales.</title>
        <authorList>
            <person name="Hensen N."/>
            <person name="Bonometti L."/>
            <person name="Westerberg I."/>
            <person name="Brannstrom I.O."/>
            <person name="Guillou S."/>
            <person name="Cros-Aarteil S."/>
            <person name="Calhoun S."/>
            <person name="Haridas S."/>
            <person name="Kuo A."/>
            <person name="Mondo S."/>
            <person name="Pangilinan J."/>
            <person name="Riley R."/>
            <person name="LaButti K."/>
            <person name="Andreopoulos B."/>
            <person name="Lipzen A."/>
            <person name="Chen C."/>
            <person name="Yan M."/>
            <person name="Daum C."/>
            <person name="Ng V."/>
            <person name="Clum A."/>
            <person name="Steindorff A."/>
            <person name="Ohm R.A."/>
            <person name="Martin F."/>
            <person name="Silar P."/>
            <person name="Natvig D.O."/>
            <person name="Lalanne C."/>
            <person name="Gautier V."/>
            <person name="Ament-Velasquez S.L."/>
            <person name="Kruys A."/>
            <person name="Hutchinson M.I."/>
            <person name="Powell A.J."/>
            <person name="Barry K."/>
            <person name="Miller A.N."/>
            <person name="Grigoriev I.V."/>
            <person name="Debuchy R."/>
            <person name="Gladieux P."/>
            <person name="Hiltunen Thoren M."/>
            <person name="Johannesson H."/>
        </authorList>
    </citation>
    <scope>NUCLEOTIDE SEQUENCE</scope>
    <source>
        <strain evidence="12">CBS 958.72</strain>
    </source>
</reference>
<sequence>MRLDLGAGGSWAGNAVRSMPTRVWIISLASLFVITLPFIYHSHLPPLSWSKHHPHPPPPPEGGPPPPAPPVTAPPGKDGLKVWEPPDMDPLVHGVHASDGIKRKPTYPLIPFPPSPMTNPPQRDDIERPWLGAVICAAWDIERRMLIRYTWMKLFKNVPMDHRFVVSNPGPHWTDIVSQENKTYGDMIVLEHLPEDDFTANTVKTIEFYRWLVDNNQRYEFVSKMDTDLFVNARAMYDQKLLPRLESTPAGLRATVNYTTIGQFYYDSYHHASFPHGAIYTVTWDVVELLPKLQDQYHIIAGEDVTMAWLLMKGKQKVTMVVLSEAEKFEFDRTDMRPTPPGWGRTPWAREETDVTSSWHAMHGSNILAIHQLKKDDDWLMVTQEFNETGVKEMPPYPKDKPKDDGPKPSYPRPYWTKIPDDYWEVDYDGTFLCNGIWKLEPVDEVVLSRNSSSPASNPGPRAMPAGRKSRAADPPPPSTIFALDTAAADTINAGFVTGDKTDGSEDIHRVRRGKLQGF</sequence>
<feature type="compositionally biased region" description="Basic and acidic residues" evidence="10">
    <location>
        <begin position="500"/>
        <end position="509"/>
    </location>
</feature>
<reference evidence="12" key="2">
    <citation type="submission" date="2023-06" db="EMBL/GenBank/DDBJ databases">
        <authorList>
            <consortium name="Lawrence Berkeley National Laboratory"/>
            <person name="Haridas S."/>
            <person name="Hensen N."/>
            <person name="Bonometti L."/>
            <person name="Westerberg I."/>
            <person name="Brannstrom I.O."/>
            <person name="Guillou S."/>
            <person name="Cros-Aarteil S."/>
            <person name="Calhoun S."/>
            <person name="Kuo A."/>
            <person name="Mondo S."/>
            <person name="Pangilinan J."/>
            <person name="Riley R."/>
            <person name="Labutti K."/>
            <person name="Andreopoulos B."/>
            <person name="Lipzen A."/>
            <person name="Chen C."/>
            <person name="Yanf M."/>
            <person name="Daum C."/>
            <person name="Ng V."/>
            <person name="Clum A."/>
            <person name="Steindorff A."/>
            <person name="Ohm R."/>
            <person name="Martin F."/>
            <person name="Silar P."/>
            <person name="Natvig D."/>
            <person name="Lalanne C."/>
            <person name="Gautier V."/>
            <person name="Ament-Velasquez S.L."/>
            <person name="Kruys A."/>
            <person name="Hutchinson M.I."/>
            <person name="Powell A.J."/>
            <person name="Barry K."/>
            <person name="Miller A.N."/>
            <person name="Grigoriev I.V."/>
            <person name="Debuchy R."/>
            <person name="Gladieux P."/>
            <person name="Thoren M.H."/>
            <person name="Johannesson H."/>
        </authorList>
    </citation>
    <scope>NUCLEOTIDE SEQUENCE</scope>
    <source>
        <strain evidence="12">CBS 958.72</strain>
    </source>
</reference>
<dbReference type="AlphaFoldDB" id="A0AAE0NDH2"/>
<dbReference type="GO" id="GO:0016758">
    <property type="term" value="F:hexosyltransferase activity"/>
    <property type="evidence" value="ECO:0007669"/>
    <property type="project" value="InterPro"/>
</dbReference>
<dbReference type="Proteomes" id="UP001287356">
    <property type="component" value="Unassembled WGS sequence"/>
</dbReference>
<keyword evidence="4" id="KW-0808">Transferase</keyword>
<evidence type="ECO:0000256" key="8">
    <source>
        <dbReference type="ARBA" id="ARBA00023034"/>
    </source>
</evidence>
<keyword evidence="13" id="KW-1185">Reference proteome</keyword>
<dbReference type="EMBL" id="JAULSN010000002">
    <property type="protein sequence ID" value="KAK3378869.1"/>
    <property type="molecule type" value="Genomic_DNA"/>
</dbReference>
<feature type="region of interest" description="Disordered" evidence="10">
    <location>
        <begin position="390"/>
        <end position="414"/>
    </location>
</feature>
<feature type="compositionally biased region" description="Basic and acidic residues" evidence="10">
    <location>
        <begin position="398"/>
        <end position="407"/>
    </location>
</feature>
<evidence type="ECO:0000256" key="3">
    <source>
        <dbReference type="ARBA" id="ARBA00022676"/>
    </source>
</evidence>
<dbReference type="Pfam" id="PF01762">
    <property type="entry name" value="Galactosyl_T"/>
    <property type="match status" value="1"/>
</dbReference>
<keyword evidence="6" id="KW-0735">Signal-anchor</keyword>
<name>A0AAE0NDH2_9PEZI</name>
<keyword evidence="9 11" id="KW-0472">Membrane</keyword>
<comment type="subcellular location">
    <subcellularLocation>
        <location evidence="1">Golgi apparatus membrane</location>
        <topology evidence="1">Single-pass type II membrane protein</topology>
    </subcellularLocation>
</comment>
<dbReference type="InterPro" id="IPR002659">
    <property type="entry name" value="Glyco_trans_31"/>
</dbReference>
<keyword evidence="3 12" id="KW-0328">Glycosyltransferase</keyword>